<dbReference type="Proteomes" id="UP000192980">
    <property type="component" value="Unassembled WGS sequence"/>
</dbReference>
<proteinExistence type="predicted"/>
<reference evidence="1 2" key="1">
    <citation type="submission" date="2017-04" db="EMBL/GenBank/DDBJ databases">
        <authorList>
            <person name="Afonso C.L."/>
            <person name="Miller P.J."/>
            <person name="Scott M.A."/>
            <person name="Spackman E."/>
            <person name="Goraichik I."/>
            <person name="Dimitrov K.M."/>
            <person name="Suarez D.L."/>
            <person name="Swayne D.E."/>
        </authorList>
    </citation>
    <scope>NUCLEOTIDE SEQUENCE [LARGE SCALE GENOMIC DNA]</scope>
    <source>
        <strain evidence="1 2">DSM 22418</strain>
    </source>
</reference>
<organism evidence="1 2">
    <name type="scientific">Sphingobacterium psychroaquaticum</name>
    <dbReference type="NCBI Taxonomy" id="561061"/>
    <lineage>
        <taxon>Bacteria</taxon>
        <taxon>Pseudomonadati</taxon>
        <taxon>Bacteroidota</taxon>
        <taxon>Sphingobacteriia</taxon>
        <taxon>Sphingobacteriales</taxon>
        <taxon>Sphingobacteriaceae</taxon>
        <taxon>Sphingobacterium</taxon>
    </lineage>
</organism>
<dbReference type="EMBL" id="FXAU01000007">
    <property type="protein sequence ID" value="SMG46276.1"/>
    <property type="molecule type" value="Genomic_DNA"/>
</dbReference>
<protein>
    <submittedName>
        <fullName evidence="1">Uncharacterized protein</fullName>
    </submittedName>
</protein>
<dbReference type="STRING" id="561061.SAMN05660862_3285"/>
<keyword evidence="2" id="KW-1185">Reference proteome</keyword>
<dbReference type="RefSeq" id="WP_085473988.1">
    <property type="nucleotide sequence ID" value="NZ_CP038029.1"/>
</dbReference>
<name>A0A1X7KXJ2_9SPHI</name>
<gene>
    <name evidence="1" type="ORF">SAMN05660862_3285</name>
</gene>
<evidence type="ECO:0000313" key="2">
    <source>
        <dbReference type="Proteomes" id="UP000192980"/>
    </source>
</evidence>
<sequence length="213" mass="24093">MENNYQLSRIHNYVNGLMSGDDMHALEQEALQDPFLQDAIDGYRLQKGVDARSLSLLQQRLEKRVAAHAFLKDRHYFNWQRLAIGLVAAVLFIAVSTLLLIRYFPNRDQSNITEVELMDSALQKVVSKPVVGFNAQPIDGWESFDNYLSTNYSGNNPTKELIVSFKVNSSGTAYDIQTDVDNDHPISKEVKELFAKGPKWTGSAGRIKIIFPE</sequence>
<accession>A0A1X7KXJ2</accession>
<evidence type="ECO:0000313" key="1">
    <source>
        <dbReference type="EMBL" id="SMG46276.1"/>
    </source>
</evidence>
<dbReference type="AlphaFoldDB" id="A0A1X7KXJ2"/>
<dbReference type="OrthoDB" id="1112758at2"/>